<dbReference type="Pfam" id="PF13837">
    <property type="entry name" value="Myb_DNA-bind_4"/>
    <property type="match status" value="1"/>
</dbReference>
<keyword evidence="12" id="KW-0539">Nucleus</keyword>
<feature type="compositionally biased region" description="Basic and acidic residues" evidence="14">
    <location>
        <begin position="151"/>
        <end position="162"/>
    </location>
</feature>
<dbReference type="SMART" id="SM00355">
    <property type="entry name" value="ZnF_C2H2"/>
    <property type="match status" value="6"/>
</dbReference>
<feature type="domain" description="C2H2-type" evidence="15">
    <location>
        <begin position="728"/>
        <end position="755"/>
    </location>
</feature>
<dbReference type="FunFam" id="3.30.160.60:FF:000023">
    <property type="entry name" value="zinc finger protein 37 homolog"/>
    <property type="match status" value="1"/>
</dbReference>
<dbReference type="GO" id="GO:0005634">
    <property type="term" value="C:nucleus"/>
    <property type="evidence" value="ECO:0007669"/>
    <property type="project" value="UniProtKB-SubCell"/>
</dbReference>
<dbReference type="PROSITE" id="PS50805">
    <property type="entry name" value="KRAB"/>
    <property type="match status" value="1"/>
</dbReference>
<organism evidence="18 19">
    <name type="scientific">Ornithorhynchus anatinus</name>
    <name type="common">Duckbill platypus</name>
    <dbReference type="NCBI Taxonomy" id="9258"/>
    <lineage>
        <taxon>Eukaryota</taxon>
        <taxon>Metazoa</taxon>
        <taxon>Chordata</taxon>
        <taxon>Craniata</taxon>
        <taxon>Vertebrata</taxon>
        <taxon>Euteleostomi</taxon>
        <taxon>Mammalia</taxon>
        <taxon>Monotremata</taxon>
        <taxon>Ornithorhynchidae</taxon>
        <taxon>Ornithorhynchus</taxon>
    </lineage>
</organism>
<evidence type="ECO:0000259" key="15">
    <source>
        <dbReference type="PROSITE" id="PS50157"/>
    </source>
</evidence>
<evidence type="ECO:0000256" key="8">
    <source>
        <dbReference type="ARBA" id="ARBA00022833"/>
    </source>
</evidence>
<feature type="region of interest" description="Disordered" evidence="14">
    <location>
        <begin position="133"/>
        <end position="214"/>
    </location>
</feature>
<reference evidence="18" key="2">
    <citation type="submission" date="2025-08" db="UniProtKB">
        <authorList>
            <consortium name="Ensembl"/>
        </authorList>
    </citation>
    <scope>IDENTIFICATION</scope>
    <source>
        <strain evidence="18">Glennie</strain>
    </source>
</reference>
<evidence type="ECO:0000256" key="10">
    <source>
        <dbReference type="ARBA" id="ARBA00023125"/>
    </source>
</evidence>
<dbReference type="PROSITE" id="PS00028">
    <property type="entry name" value="ZINC_FINGER_C2H2_1"/>
    <property type="match status" value="6"/>
</dbReference>
<dbReference type="Bgee" id="ENSOANG00000040229">
    <property type="expression patterns" value="Expressed in liver and 7 other cell types or tissues"/>
</dbReference>
<keyword evidence="10" id="KW-0238">DNA-binding</keyword>
<evidence type="ECO:0000313" key="19">
    <source>
        <dbReference type="Proteomes" id="UP000002279"/>
    </source>
</evidence>
<dbReference type="CDD" id="cd07936">
    <property type="entry name" value="SCAN"/>
    <property type="match status" value="1"/>
</dbReference>
<feature type="compositionally biased region" description="Acidic residues" evidence="14">
    <location>
        <begin position="475"/>
        <end position="489"/>
    </location>
</feature>
<dbReference type="PROSITE" id="PS50804">
    <property type="entry name" value="SCAN_BOX"/>
    <property type="match status" value="1"/>
</dbReference>
<dbReference type="FunFam" id="3.30.160.60:FF:000016">
    <property type="entry name" value="zinc finger protein 37 homolog"/>
    <property type="match status" value="1"/>
</dbReference>
<dbReference type="OrthoDB" id="6077919at2759"/>
<dbReference type="GeneTree" id="ENSGT00940000154740"/>
<dbReference type="GO" id="GO:0000981">
    <property type="term" value="F:DNA-binding transcription factor activity, RNA polymerase II-specific"/>
    <property type="evidence" value="ECO:0000318"/>
    <property type="project" value="GO_Central"/>
</dbReference>
<sequence length="802" mass="91979">MASALASLDQEGLLIVKVERDYIWKEDTVPLEDDIAPERFHERFRQFCYQEVAGPREALSRLRELCRLWLRPEMHTKEQILELLVLEQFLTVLPREIQNWVRERHPESGEEAVAMVEDLQRDPRRLRQQVTLRRQGQQGLLEDAESLNLQPKEEEQRARANQEKGLWSPQSEPQEPSSPKEAQSSLEEELQPLRERASPTPRVPSLSRKGTTRDRDMAVALLSYDSQRSKKYENASMSLSQERQNHLVPPRRNLHRHLKQENYGNISSLGFGVSKPDISGLKPGEEELGDLDLQGSKDKDILRGSCPEEQEETESEAPTRREEANWKDQEPEAWKDEKVAGMHWDSEEIKTLLAILSEPQFYEIIRICHQNSQVYGAVAERLQEYGFLRTPEQCQAKFKGLLKSYRRARSGHVLEPCIFYEEMDALMSSWSPVLPTDVLEEGMSLPYYGMGHAETDEQEPGAWDHEVAAAGVLSEESDSDELGIEEPAQEEGPSSLFQGSRGFEFGNGIKKNPKQEISDEVKLHGTFPGRPKMDAPLHPDWEKAFENECSSGWQWENPQGERQQRLTPQEDLEKVLGFQWPYLGESSFAYLKFGKGFPHSSHLITHQLAHQIKNPHTCSECGKSFDLSRSLIRHQRIHTGEKPYKCLDCGKSFSHSSNLCAHRRIHTGEKPYKCGECGKCFNQSSSLIVHRRIHTGEKPFKCAECGKCFNQSSSLIVHQRTHTGERPYKCGECGKSFNNSSHFSAHWRTHTGEKPYECPQCGKSFNRSSHLTKHWSIHRREKLLLQPRPSYTPEDLQGSSVL</sequence>
<name>A0A6I8N6C7_ORNAN</name>
<dbReference type="Pfam" id="PF00096">
    <property type="entry name" value="zf-C2H2"/>
    <property type="match status" value="6"/>
</dbReference>
<keyword evidence="19" id="KW-1185">Reference proteome</keyword>
<dbReference type="InterPro" id="IPR044822">
    <property type="entry name" value="Myb_DNA-bind_4"/>
</dbReference>
<keyword evidence="11" id="KW-0804">Transcription</keyword>
<dbReference type="Pfam" id="PF02023">
    <property type="entry name" value="SCAN"/>
    <property type="match status" value="1"/>
</dbReference>
<dbReference type="Gene3D" id="6.10.140.140">
    <property type="match status" value="1"/>
</dbReference>
<feature type="domain" description="C2H2-type" evidence="15">
    <location>
        <begin position="756"/>
        <end position="783"/>
    </location>
</feature>
<dbReference type="FunFam" id="1.10.4020.10:FF:000001">
    <property type="entry name" value="zinc finger protein 263 isoform X1"/>
    <property type="match status" value="1"/>
</dbReference>
<dbReference type="GO" id="GO:0006357">
    <property type="term" value="P:regulation of transcription by RNA polymerase II"/>
    <property type="evidence" value="ECO:0000318"/>
    <property type="project" value="GO_Central"/>
</dbReference>
<dbReference type="InterPro" id="IPR036236">
    <property type="entry name" value="Znf_C2H2_sf"/>
</dbReference>
<evidence type="ECO:0000256" key="13">
    <source>
        <dbReference type="PROSITE-ProRule" id="PRU00042"/>
    </source>
</evidence>
<evidence type="ECO:0000256" key="2">
    <source>
        <dbReference type="ARBA" id="ARBA00004123"/>
    </source>
</evidence>
<feature type="domain" description="C2H2-type" evidence="15">
    <location>
        <begin position="644"/>
        <end position="671"/>
    </location>
</feature>
<dbReference type="PANTHER" id="PTHR23235:SF142">
    <property type="entry name" value="ZINC FINGER PROTEIN 384"/>
    <property type="match status" value="1"/>
</dbReference>
<dbReference type="Gene3D" id="1.10.4020.10">
    <property type="entry name" value="DNA breaking-rejoining enzymes"/>
    <property type="match status" value="1"/>
</dbReference>
<evidence type="ECO:0000256" key="14">
    <source>
        <dbReference type="SAM" id="MobiDB-lite"/>
    </source>
</evidence>
<dbReference type="InterPro" id="IPR003309">
    <property type="entry name" value="SCAN_dom"/>
</dbReference>
<dbReference type="SUPFAM" id="SSF109640">
    <property type="entry name" value="KRAB domain (Kruppel-associated box)"/>
    <property type="match status" value="1"/>
</dbReference>
<keyword evidence="5" id="KW-0479">Metal-binding</keyword>
<evidence type="ECO:0000256" key="1">
    <source>
        <dbReference type="ARBA" id="ARBA00003767"/>
    </source>
</evidence>
<dbReference type="FunFam" id="3.30.160.60:FF:000355">
    <property type="entry name" value="zinc finger and SCAN domain-containing protein 20 isoform X1"/>
    <property type="match status" value="1"/>
</dbReference>
<dbReference type="RefSeq" id="XP_028930307.1">
    <property type="nucleotide sequence ID" value="XM_029074474.2"/>
</dbReference>
<dbReference type="Proteomes" id="UP000002279">
    <property type="component" value="Chromosome 11"/>
</dbReference>
<evidence type="ECO:0000256" key="12">
    <source>
        <dbReference type="ARBA" id="ARBA00023242"/>
    </source>
</evidence>
<dbReference type="FunFam" id="1.10.10.60:FF:000032">
    <property type="entry name" value="Zinc finger and SCAN domain-containing 20"/>
    <property type="match status" value="1"/>
</dbReference>
<evidence type="ECO:0000256" key="9">
    <source>
        <dbReference type="ARBA" id="ARBA00023015"/>
    </source>
</evidence>
<feature type="domain" description="C2H2-type" evidence="15">
    <location>
        <begin position="616"/>
        <end position="643"/>
    </location>
</feature>
<feature type="domain" description="SCAN box" evidence="16">
    <location>
        <begin position="41"/>
        <end position="122"/>
    </location>
</feature>
<dbReference type="InterPro" id="IPR013087">
    <property type="entry name" value="Znf_C2H2_type"/>
</dbReference>
<dbReference type="SMART" id="SM00349">
    <property type="entry name" value="KRAB"/>
    <property type="match status" value="1"/>
</dbReference>
<dbReference type="CDD" id="cd07765">
    <property type="entry name" value="KRAB_A-box"/>
    <property type="match status" value="1"/>
</dbReference>
<keyword evidence="7 13" id="KW-0863">Zinc-finger</keyword>
<proteinExistence type="inferred from homology"/>
<dbReference type="InterPro" id="IPR038269">
    <property type="entry name" value="SCAN_sf"/>
</dbReference>
<keyword evidence="8" id="KW-0862">Zinc</keyword>
<evidence type="ECO:0000256" key="5">
    <source>
        <dbReference type="ARBA" id="ARBA00022723"/>
    </source>
</evidence>
<dbReference type="InterPro" id="IPR001909">
    <property type="entry name" value="KRAB"/>
</dbReference>
<comment type="similarity">
    <text evidence="3">Belongs to the krueppel C2H2-type zinc-finger protein family.</text>
</comment>
<dbReference type="FunFam" id="3.30.160.60:FF:003000">
    <property type="entry name" value="Zinc finger and SCAN domain-containing 20"/>
    <property type="match status" value="1"/>
</dbReference>
<dbReference type="SMART" id="SM00431">
    <property type="entry name" value="SCAN"/>
    <property type="match status" value="1"/>
</dbReference>
<feature type="compositionally biased region" description="Low complexity" evidence="14">
    <location>
        <begin position="168"/>
        <end position="185"/>
    </location>
</feature>
<feature type="region of interest" description="Disordered" evidence="14">
    <location>
        <begin position="475"/>
        <end position="498"/>
    </location>
</feature>
<gene>
    <name evidence="18" type="primary">LOC100085655</name>
</gene>
<dbReference type="KEGG" id="oaa:100085655"/>
<feature type="compositionally biased region" description="Basic and acidic residues" evidence="14">
    <location>
        <begin position="317"/>
        <end position="331"/>
    </location>
</feature>
<dbReference type="Gene3D" id="1.10.10.60">
    <property type="entry name" value="Homeodomain-like"/>
    <property type="match status" value="1"/>
</dbReference>
<dbReference type="SUPFAM" id="SSF47353">
    <property type="entry name" value="Retrovirus capsid dimerization domain-like"/>
    <property type="match status" value="1"/>
</dbReference>
<dbReference type="PROSITE" id="PS50157">
    <property type="entry name" value="ZINC_FINGER_C2H2_2"/>
    <property type="match status" value="6"/>
</dbReference>
<protein>
    <submittedName>
        <fullName evidence="18">Uncharacterized protein</fullName>
    </submittedName>
</protein>
<dbReference type="GO" id="GO:0008270">
    <property type="term" value="F:zinc ion binding"/>
    <property type="evidence" value="ECO:0007669"/>
    <property type="project" value="UniProtKB-KW"/>
</dbReference>
<dbReference type="SUPFAM" id="SSF57667">
    <property type="entry name" value="beta-beta-alpha zinc fingers"/>
    <property type="match status" value="4"/>
</dbReference>
<dbReference type="FunFam" id="3.30.160.60:FF:000478">
    <property type="entry name" value="Zinc finger protein 133"/>
    <property type="match status" value="1"/>
</dbReference>
<reference evidence="18" key="3">
    <citation type="submission" date="2025-09" db="UniProtKB">
        <authorList>
            <consortium name="Ensembl"/>
        </authorList>
    </citation>
    <scope>IDENTIFICATION</scope>
    <source>
        <strain evidence="18">Glennie</strain>
    </source>
</reference>
<comment type="function">
    <text evidence="1">May be involved in transcriptional regulation.</text>
</comment>
<dbReference type="FunFam" id="3.30.160.60:FF:000258">
    <property type="entry name" value="zinc finger and SCAN domain-containing protein 29 isoform X2"/>
    <property type="match status" value="1"/>
</dbReference>
<evidence type="ECO:0000256" key="3">
    <source>
        <dbReference type="ARBA" id="ARBA00006991"/>
    </source>
</evidence>
<evidence type="ECO:0000259" key="17">
    <source>
        <dbReference type="PROSITE" id="PS50805"/>
    </source>
</evidence>
<accession>A0A6I8N6C7</accession>
<feature type="region of interest" description="Disordered" evidence="14">
    <location>
        <begin position="277"/>
        <end position="331"/>
    </location>
</feature>
<evidence type="ECO:0000256" key="4">
    <source>
        <dbReference type="ARBA" id="ARBA00022553"/>
    </source>
</evidence>
<dbReference type="Gene3D" id="3.30.160.60">
    <property type="entry name" value="Classic Zinc Finger"/>
    <property type="match status" value="6"/>
</dbReference>
<keyword evidence="4" id="KW-0597">Phosphoprotein</keyword>
<comment type="subcellular location">
    <subcellularLocation>
        <location evidence="2">Nucleus</location>
    </subcellularLocation>
</comment>
<dbReference type="OMA" id="QRSKKYE"/>
<dbReference type="GO" id="GO:0000978">
    <property type="term" value="F:RNA polymerase II cis-regulatory region sequence-specific DNA binding"/>
    <property type="evidence" value="ECO:0000318"/>
    <property type="project" value="GO_Central"/>
</dbReference>
<keyword evidence="9" id="KW-0805">Transcription regulation</keyword>
<feature type="domain" description="KRAB" evidence="17">
    <location>
        <begin position="230"/>
        <end position="301"/>
    </location>
</feature>
<evidence type="ECO:0000256" key="7">
    <source>
        <dbReference type="ARBA" id="ARBA00022771"/>
    </source>
</evidence>
<reference evidence="18 19" key="1">
    <citation type="journal article" date="2008" name="Nature">
        <title>Genome analysis of the platypus reveals unique signatures of evolution.</title>
        <authorList>
            <person name="Warren W.C."/>
            <person name="Hillier L.W."/>
            <person name="Marshall Graves J.A."/>
            <person name="Birney E."/>
            <person name="Ponting C.P."/>
            <person name="Grutzner F."/>
            <person name="Belov K."/>
            <person name="Miller W."/>
            <person name="Clarke L."/>
            <person name="Chinwalla A.T."/>
            <person name="Yang S.P."/>
            <person name="Heger A."/>
            <person name="Locke D.P."/>
            <person name="Miethke P."/>
            <person name="Waters P.D."/>
            <person name="Veyrunes F."/>
            <person name="Fulton L."/>
            <person name="Fulton B."/>
            <person name="Graves T."/>
            <person name="Wallis J."/>
            <person name="Puente X.S."/>
            <person name="Lopez-Otin C."/>
            <person name="Ordonez G.R."/>
            <person name="Eichler E.E."/>
            <person name="Chen L."/>
            <person name="Cheng Z."/>
            <person name="Deakin J.E."/>
            <person name="Alsop A."/>
            <person name="Thompson K."/>
            <person name="Kirby P."/>
            <person name="Papenfuss A.T."/>
            <person name="Wakefield M.J."/>
            <person name="Olender T."/>
            <person name="Lancet D."/>
            <person name="Huttley G.A."/>
            <person name="Smit A.F."/>
            <person name="Pask A."/>
            <person name="Temple-Smith P."/>
            <person name="Batzer M.A."/>
            <person name="Walker J.A."/>
            <person name="Konkel M.K."/>
            <person name="Harris R.S."/>
            <person name="Whittington C.M."/>
            <person name="Wong E.S."/>
            <person name="Gemmell N.J."/>
            <person name="Buschiazzo E."/>
            <person name="Vargas Jentzsch I.M."/>
            <person name="Merkel A."/>
            <person name="Schmitz J."/>
            <person name="Zemann A."/>
            <person name="Churakov G."/>
            <person name="Kriegs J.O."/>
            <person name="Brosius J."/>
            <person name="Murchison E.P."/>
            <person name="Sachidanandam R."/>
            <person name="Smith C."/>
            <person name="Hannon G.J."/>
            <person name="Tsend-Ayush E."/>
            <person name="McMillan D."/>
            <person name="Attenborough R."/>
            <person name="Rens W."/>
            <person name="Ferguson-Smith M."/>
            <person name="Lefevre C.M."/>
            <person name="Sharp J.A."/>
            <person name="Nicholas K.R."/>
            <person name="Ray D.A."/>
            <person name="Kube M."/>
            <person name="Reinhardt R."/>
            <person name="Pringle T.H."/>
            <person name="Taylor J."/>
            <person name="Jones R.C."/>
            <person name="Nixon B."/>
            <person name="Dacheux J.L."/>
            <person name="Niwa H."/>
            <person name="Sekita Y."/>
            <person name="Huang X."/>
            <person name="Stark A."/>
            <person name="Kheradpour P."/>
            <person name="Kellis M."/>
            <person name="Flicek P."/>
            <person name="Chen Y."/>
            <person name="Webber C."/>
            <person name="Hardison R."/>
            <person name="Nelson J."/>
            <person name="Hallsworth-Pepin K."/>
            <person name="Delehaunty K."/>
            <person name="Markovic C."/>
            <person name="Minx P."/>
            <person name="Feng Y."/>
            <person name="Kremitzki C."/>
            <person name="Mitreva M."/>
            <person name="Glasscock J."/>
            <person name="Wylie T."/>
            <person name="Wohldmann P."/>
            <person name="Thiru P."/>
            <person name="Nhan M.N."/>
            <person name="Pohl C.S."/>
            <person name="Smith S.M."/>
            <person name="Hou S."/>
            <person name="Nefedov M."/>
            <person name="de Jong P.J."/>
            <person name="Renfree M.B."/>
            <person name="Mardis E.R."/>
            <person name="Wilson R.K."/>
        </authorList>
    </citation>
    <scope>NUCLEOTIDE SEQUENCE [LARGE SCALE GENOMIC DNA]</scope>
    <source>
        <strain evidence="18 19">Glennie</strain>
    </source>
</reference>
<dbReference type="Ensembl" id="ENSOANT00000058538.1">
    <property type="protein sequence ID" value="ENSOANP00000036345.1"/>
    <property type="gene ID" value="ENSOANG00000040229.1"/>
</dbReference>
<keyword evidence="6" id="KW-0677">Repeat</keyword>
<feature type="domain" description="C2H2-type" evidence="15">
    <location>
        <begin position="672"/>
        <end position="699"/>
    </location>
</feature>
<dbReference type="InParanoid" id="A0A6I8N6C7"/>
<dbReference type="AlphaFoldDB" id="A0A6I8N6C7"/>
<evidence type="ECO:0000256" key="11">
    <source>
        <dbReference type="ARBA" id="ARBA00023163"/>
    </source>
</evidence>
<feature type="domain" description="C2H2-type" evidence="15">
    <location>
        <begin position="700"/>
        <end position="727"/>
    </location>
</feature>
<dbReference type="InterPro" id="IPR036051">
    <property type="entry name" value="KRAB_dom_sf"/>
</dbReference>
<evidence type="ECO:0000259" key="16">
    <source>
        <dbReference type="PROSITE" id="PS50804"/>
    </source>
</evidence>
<dbReference type="RefSeq" id="XP_028930305.1">
    <property type="nucleotide sequence ID" value="XM_029074472.2"/>
</dbReference>
<dbReference type="RefSeq" id="XP_028930306.1">
    <property type="nucleotide sequence ID" value="XM_029074473.2"/>
</dbReference>
<evidence type="ECO:0000256" key="6">
    <source>
        <dbReference type="ARBA" id="ARBA00022737"/>
    </source>
</evidence>
<dbReference type="PANTHER" id="PTHR23235">
    <property type="entry name" value="KRUEPPEL-LIKE TRANSCRIPTION FACTOR"/>
    <property type="match status" value="1"/>
</dbReference>
<dbReference type="GeneID" id="100085655"/>
<evidence type="ECO:0000313" key="18">
    <source>
        <dbReference type="Ensembl" id="ENSOANP00000036345.1"/>
    </source>
</evidence>